<evidence type="ECO:0000313" key="1">
    <source>
        <dbReference type="EMBL" id="EBP2873523.1"/>
    </source>
</evidence>
<proteinExistence type="predicted"/>
<dbReference type="EMBL" id="AAGQIJ010000032">
    <property type="protein sequence ID" value="EBQ8456920.1"/>
    <property type="molecule type" value="Genomic_DNA"/>
</dbReference>
<dbReference type="EMBL" id="AALBFU010000082">
    <property type="protein sequence ID" value="ECX8768887.1"/>
    <property type="molecule type" value="Genomic_DNA"/>
</dbReference>
<sequence length="64" mass="7342">MYIHSNYHNHQQLRGLTRFINGVMGCRGSEVQILSCRPKFPLKASLPGLVFLYIQFANGEMMVK</sequence>
<evidence type="ECO:0000313" key="2">
    <source>
        <dbReference type="EMBL" id="EBP9134457.1"/>
    </source>
</evidence>
<dbReference type="EMBL" id="AAGLGJ010000084">
    <property type="protein sequence ID" value="EBP2873523.1"/>
    <property type="molecule type" value="Genomic_DNA"/>
</dbReference>
<evidence type="ECO:0000313" key="6">
    <source>
        <dbReference type="EMBL" id="ECX8768887.1"/>
    </source>
</evidence>
<organism evidence="2">
    <name type="scientific">Salmonella enterica</name>
    <name type="common">Salmonella choleraesuis</name>
    <dbReference type="NCBI Taxonomy" id="28901"/>
    <lineage>
        <taxon>Bacteria</taxon>
        <taxon>Pseudomonadati</taxon>
        <taxon>Pseudomonadota</taxon>
        <taxon>Gammaproteobacteria</taxon>
        <taxon>Enterobacterales</taxon>
        <taxon>Enterobacteriaceae</taxon>
        <taxon>Salmonella</taxon>
    </lineage>
</organism>
<dbReference type="EMBL" id="AAGNHA010000024">
    <property type="protein sequence ID" value="EBP9134457.1"/>
    <property type="molecule type" value="Genomic_DNA"/>
</dbReference>
<protein>
    <submittedName>
        <fullName evidence="2">Uncharacterized protein</fullName>
    </submittedName>
</protein>
<dbReference type="EMBL" id="AAJAEQ010000142">
    <property type="protein sequence ID" value="ECJ9879834.1"/>
    <property type="molecule type" value="Genomic_DNA"/>
</dbReference>
<evidence type="ECO:0000313" key="5">
    <source>
        <dbReference type="EMBL" id="ECJ9879834.1"/>
    </source>
</evidence>
<accession>A0A5U7DFX8</accession>
<evidence type="ECO:0000313" key="3">
    <source>
        <dbReference type="EMBL" id="EBQ8456920.1"/>
    </source>
</evidence>
<reference evidence="2" key="1">
    <citation type="submission" date="2018-07" db="EMBL/GenBank/DDBJ databases">
        <authorList>
            <consortium name="GenomeTrakr network: Whole genome sequencing for foodborne pathogen traceback"/>
        </authorList>
    </citation>
    <scope>NUCLEOTIDE SEQUENCE</scope>
    <source>
        <strain evidence="4">CFSAN008754</strain>
        <strain evidence="3">CFSAN008806</strain>
        <strain evidence="2">FLUFL-1790</strain>
        <strain evidence="1">FLUFL-635</strain>
    </source>
</reference>
<dbReference type="AlphaFoldDB" id="A0A5U7DFX8"/>
<reference evidence="6" key="2">
    <citation type="submission" date="2018-07" db="EMBL/GenBank/DDBJ databases">
        <authorList>
            <consortium name="PulseNet: The National Subtyping Network for Foodborne Disease Surveillance"/>
            <person name="Tarr C.L."/>
            <person name="Trees E."/>
            <person name="Katz L.S."/>
            <person name="Carleton-Romer H.A."/>
            <person name="Stroika S."/>
            <person name="Kucerova Z."/>
            <person name="Roache K.F."/>
            <person name="Sabol A.L."/>
            <person name="Besser J."/>
            <person name="Gerner-Smidt P."/>
        </authorList>
    </citation>
    <scope>NUCLEOTIDE SEQUENCE</scope>
    <source>
        <strain evidence="6">PNUSAS026401</strain>
        <strain evidence="5">PNUSAS085443</strain>
    </source>
</reference>
<evidence type="ECO:0000313" key="4">
    <source>
        <dbReference type="EMBL" id="EBR2796429.1"/>
    </source>
</evidence>
<name>A0A5U7DFX8_SALER</name>
<comment type="caution">
    <text evidence="2">The sequence shown here is derived from an EMBL/GenBank/DDBJ whole genome shotgun (WGS) entry which is preliminary data.</text>
</comment>
<dbReference type="EMBL" id="AAGRSV010000029">
    <property type="protein sequence ID" value="EBR2796429.1"/>
    <property type="molecule type" value="Genomic_DNA"/>
</dbReference>
<gene>
    <name evidence="2" type="ORF">AKH41_24445</name>
    <name evidence="4" type="ORF">B6F80_24465</name>
    <name evidence="3" type="ORF">B6K71_24500</name>
    <name evidence="6" type="ORF">CS148_23485</name>
    <name evidence="5" type="ORF">FQR15_22180</name>
    <name evidence="1" type="ORF">SF93_23970</name>
</gene>